<proteinExistence type="predicted"/>
<evidence type="ECO:0000313" key="2">
    <source>
        <dbReference type="Proteomes" id="UP000193570"/>
    </source>
</evidence>
<accession>A0A1X6ZDQ8</accession>
<protein>
    <recommendedName>
        <fullName evidence="3">DUF2948 domain-containing protein</fullName>
    </recommendedName>
</protein>
<organism evidence="1 2">
    <name type="scientific">Roseivivax jejudonensis</name>
    <dbReference type="NCBI Taxonomy" id="1529041"/>
    <lineage>
        <taxon>Bacteria</taxon>
        <taxon>Pseudomonadati</taxon>
        <taxon>Pseudomonadota</taxon>
        <taxon>Alphaproteobacteria</taxon>
        <taxon>Rhodobacterales</taxon>
        <taxon>Roseobacteraceae</taxon>
        <taxon>Roseivivax</taxon>
    </lineage>
</organism>
<keyword evidence="2" id="KW-1185">Reference proteome</keyword>
<dbReference type="InterPro" id="IPR021335">
    <property type="entry name" value="DUF2948"/>
</dbReference>
<dbReference type="RefSeq" id="WP_085792042.1">
    <property type="nucleotide sequence ID" value="NZ_FWFK01000004.1"/>
</dbReference>
<reference evidence="1 2" key="1">
    <citation type="submission" date="2017-03" db="EMBL/GenBank/DDBJ databases">
        <authorList>
            <person name="Afonso C.L."/>
            <person name="Miller P.J."/>
            <person name="Scott M.A."/>
            <person name="Spackman E."/>
            <person name="Goraichik I."/>
            <person name="Dimitrov K.M."/>
            <person name="Suarez D.L."/>
            <person name="Swayne D.E."/>
        </authorList>
    </citation>
    <scope>NUCLEOTIDE SEQUENCE [LARGE SCALE GENOMIC DNA]</scope>
    <source>
        <strain evidence="1 2">CECT 8625</strain>
    </source>
</reference>
<evidence type="ECO:0008006" key="3">
    <source>
        <dbReference type="Google" id="ProtNLM"/>
    </source>
</evidence>
<dbReference type="Pfam" id="PF11164">
    <property type="entry name" value="DUF2948"/>
    <property type="match status" value="1"/>
</dbReference>
<gene>
    <name evidence="1" type="ORF">ROJ8625_02341</name>
</gene>
<name>A0A1X6ZDQ8_9RHOB</name>
<sequence length="155" mass="16613">MTEDARFEDAGGRPIYLGAMDPDDLSVLSALAQDAVLPSSEMRWLKGERRLVLLVNRLRREEETARGGVERVRALLVIDHAVRVASQGVTRGDPDTILQILSIAFDPGEDAAGAVEITLAGDGLIRAEVEALEVTLKDVTRPYAAVSGKAPDHGA</sequence>
<dbReference type="Proteomes" id="UP000193570">
    <property type="component" value="Unassembled WGS sequence"/>
</dbReference>
<dbReference type="EMBL" id="FWFK01000004">
    <property type="protein sequence ID" value="SLN48176.1"/>
    <property type="molecule type" value="Genomic_DNA"/>
</dbReference>
<dbReference type="AlphaFoldDB" id="A0A1X6ZDQ8"/>
<evidence type="ECO:0000313" key="1">
    <source>
        <dbReference type="EMBL" id="SLN48176.1"/>
    </source>
</evidence>
<dbReference type="OrthoDB" id="9806367at2"/>